<dbReference type="InterPro" id="IPR013154">
    <property type="entry name" value="ADH-like_N"/>
</dbReference>
<dbReference type="EMBL" id="CP040058">
    <property type="protein sequence ID" value="QCP33708.1"/>
    <property type="molecule type" value="Genomic_DNA"/>
</dbReference>
<dbReference type="OrthoDB" id="9769198at2"/>
<evidence type="ECO:0000256" key="3">
    <source>
        <dbReference type="ARBA" id="ARBA00023002"/>
    </source>
</evidence>
<dbReference type="InterPro" id="IPR002328">
    <property type="entry name" value="ADH_Zn_CS"/>
</dbReference>
<evidence type="ECO:0000256" key="2">
    <source>
        <dbReference type="ARBA" id="ARBA00022833"/>
    </source>
</evidence>
<dbReference type="InterPro" id="IPR011032">
    <property type="entry name" value="GroES-like_sf"/>
</dbReference>
<dbReference type="PANTHER" id="PTHR43401:SF2">
    <property type="entry name" value="L-THREONINE 3-DEHYDROGENASE"/>
    <property type="match status" value="1"/>
</dbReference>
<evidence type="ECO:0000313" key="6">
    <source>
        <dbReference type="EMBL" id="QCP33708.1"/>
    </source>
</evidence>
<keyword evidence="7" id="KW-1185">Reference proteome</keyword>
<dbReference type="GO" id="GO:0016491">
    <property type="term" value="F:oxidoreductase activity"/>
    <property type="evidence" value="ECO:0007669"/>
    <property type="project" value="UniProtKB-KW"/>
</dbReference>
<evidence type="ECO:0000256" key="1">
    <source>
        <dbReference type="ARBA" id="ARBA00022723"/>
    </source>
</evidence>
<dbReference type="PANTHER" id="PTHR43401">
    <property type="entry name" value="L-THREONINE 3-DEHYDROGENASE"/>
    <property type="match status" value="1"/>
</dbReference>
<dbReference type="Pfam" id="PF00107">
    <property type="entry name" value="ADH_zinc_N"/>
    <property type="match status" value="1"/>
</dbReference>
<dbReference type="Gene3D" id="3.40.50.720">
    <property type="entry name" value="NAD(P)-binding Rossmann-like Domain"/>
    <property type="match status" value="1"/>
</dbReference>
<keyword evidence="2 4" id="KW-0862">Zinc</keyword>
<dbReference type="AlphaFoldDB" id="A0A4P8I8A1"/>
<evidence type="ECO:0000256" key="4">
    <source>
        <dbReference type="RuleBase" id="RU361277"/>
    </source>
</evidence>
<dbReference type="SMART" id="SM00829">
    <property type="entry name" value="PKS_ER"/>
    <property type="match status" value="1"/>
</dbReference>
<dbReference type="Proteomes" id="UP000298653">
    <property type="component" value="Chromosome"/>
</dbReference>
<dbReference type="InterPro" id="IPR020843">
    <property type="entry name" value="ER"/>
</dbReference>
<evidence type="ECO:0000259" key="5">
    <source>
        <dbReference type="SMART" id="SM00829"/>
    </source>
</evidence>
<evidence type="ECO:0000313" key="7">
    <source>
        <dbReference type="Proteomes" id="UP000298653"/>
    </source>
</evidence>
<comment type="similarity">
    <text evidence="4">Belongs to the zinc-containing alcohol dehydrogenase family.</text>
</comment>
<organism evidence="6 7">
    <name type="scientific">Anaerostipes rhamnosivorans</name>
    <dbReference type="NCBI Taxonomy" id="1229621"/>
    <lineage>
        <taxon>Bacteria</taxon>
        <taxon>Bacillati</taxon>
        <taxon>Bacillota</taxon>
        <taxon>Clostridia</taxon>
        <taxon>Lachnospirales</taxon>
        <taxon>Lachnospiraceae</taxon>
        <taxon>Anaerostipes</taxon>
    </lineage>
</organism>
<dbReference type="RefSeq" id="WP_137327348.1">
    <property type="nucleotide sequence ID" value="NZ_CP040058.1"/>
</dbReference>
<dbReference type="SUPFAM" id="SSF51735">
    <property type="entry name" value="NAD(P)-binding Rossmann-fold domains"/>
    <property type="match status" value="1"/>
</dbReference>
<dbReference type="SUPFAM" id="SSF50129">
    <property type="entry name" value="GroES-like"/>
    <property type="match status" value="1"/>
</dbReference>
<reference evidence="6 7" key="1">
    <citation type="submission" date="2019-05" db="EMBL/GenBank/DDBJ databases">
        <title>Complete genome sequencing of Anaerostipes rhamnosivorans.</title>
        <authorList>
            <person name="Bui T.P.N."/>
            <person name="de Vos W.M."/>
        </authorList>
    </citation>
    <scope>NUCLEOTIDE SEQUENCE [LARGE SCALE GENOMIC DNA]</scope>
    <source>
        <strain evidence="6 7">1y2</strain>
    </source>
</reference>
<proteinExistence type="inferred from homology"/>
<keyword evidence="1 4" id="KW-0479">Metal-binding</keyword>
<gene>
    <name evidence="6" type="ORF">AR1Y2_0254</name>
</gene>
<protein>
    <submittedName>
        <fullName evidence="6">Alcohol dehydrogenase, zinc-binding</fullName>
    </submittedName>
</protein>
<dbReference type="InterPro" id="IPR013149">
    <property type="entry name" value="ADH-like_C"/>
</dbReference>
<dbReference type="PROSITE" id="PS00059">
    <property type="entry name" value="ADH_ZINC"/>
    <property type="match status" value="1"/>
</dbReference>
<sequence length="340" mass="37554">MKRIVYYGIQDIRLEEAEIPTPGPGEVVVKNKVTLTCGTDCKMFMRGYRYQPPHLIGHEASGDVVAVGEGVTNFKIGDRVVAHNTAPCHKCYWCKKGQHSMCTDLPSNLGAYGEYQLIPKNIVNETMFKLPDDMEYKQAALTEPLSCAVYGISNVTIELGDTVVVNGCGPIGLMFIRLAYLRGARVIACDRQENRLALAAKLGAAETINIDEKDQIQAVRDLTEDSRGVDVAIEAAGLPQVWEIAFRQVRAGGQVLCFGGTKKDTTVNIDCTRMHYEQITIKGVFHTTPQHVNAAFELLKMGAIQAEDFVEHEYKIEDTEAAIREHAAGKVIKNCIVYDD</sequence>
<accession>A0A4P8I8A1</accession>
<dbReference type="KEGG" id="arf:AR1Y2_0254"/>
<dbReference type="InterPro" id="IPR050129">
    <property type="entry name" value="Zn_alcohol_dh"/>
</dbReference>
<keyword evidence="3" id="KW-0560">Oxidoreductase</keyword>
<dbReference type="GO" id="GO:0008270">
    <property type="term" value="F:zinc ion binding"/>
    <property type="evidence" value="ECO:0007669"/>
    <property type="project" value="InterPro"/>
</dbReference>
<dbReference type="InterPro" id="IPR036291">
    <property type="entry name" value="NAD(P)-bd_dom_sf"/>
</dbReference>
<dbReference type="Pfam" id="PF08240">
    <property type="entry name" value="ADH_N"/>
    <property type="match status" value="1"/>
</dbReference>
<comment type="cofactor">
    <cofactor evidence="4">
        <name>Zn(2+)</name>
        <dbReference type="ChEBI" id="CHEBI:29105"/>
    </cofactor>
</comment>
<name>A0A4P8I8A1_9FIRM</name>
<feature type="domain" description="Enoyl reductase (ER)" evidence="5">
    <location>
        <begin position="8"/>
        <end position="336"/>
    </location>
</feature>
<dbReference type="Gene3D" id="3.90.180.10">
    <property type="entry name" value="Medium-chain alcohol dehydrogenases, catalytic domain"/>
    <property type="match status" value="1"/>
</dbReference>